<organism evidence="1 2">
    <name type="scientific">Dreissena polymorpha</name>
    <name type="common">Zebra mussel</name>
    <name type="synonym">Mytilus polymorpha</name>
    <dbReference type="NCBI Taxonomy" id="45954"/>
    <lineage>
        <taxon>Eukaryota</taxon>
        <taxon>Metazoa</taxon>
        <taxon>Spiralia</taxon>
        <taxon>Lophotrochozoa</taxon>
        <taxon>Mollusca</taxon>
        <taxon>Bivalvia</taxon>
        <taxon>Autobranchia</taxon>
        <taxon>Heteroconchia</taxon>
        <taxon>Euheterodonta</taxon>
        <taxon>Imparidentia</taxon>
        <taxon>Neoheterodontei</taxon>
        <taxon>Myida</taxon>
        <taxon>Dreissenoidea</taxon>
        <taxon>Dreissenidae</taxon>
        <taxon>Dreissena</taxon>
    </lineage>
</organism>
<accession>A0A9D4IGZ9</accession>
<comment type="caution">
    <text evidence="1">The sequence shown here is derived from an EMBL/GenBank/DDBJ whole genome shotgun (WGS) entry which is preliminary data.</text>
</comment>
<reference evidence="1" key="1">
    <citation type="journal article" date="2019" name="bioRxiv">
        <title>The Genome of the Zebra Mussel, Dreissena polymorpha: A Resource for Invasive Species Research.</title>
        <authorList>
            <person name="McCartney M.A."/>
            <person name="Auch B."/>
            <person name="Kono T."/>
            <person name="Mallez S."/>
            <person name="Zhang Y."/>
            <person name="Obille A."/>
            <person name="Becker A."/>
            <person name="Abrahante J.E."/>
            <person name="Garbe J."/>
            <person name="Badalamenti J.P."/>
            <person name="Herman A."/>
            <person name="Mangelson H."/>
            <person name="Liachko I."/>
            <person name="Sullivan S."/>
            <person name="Sone E.D."/>
            <person name="Koren S."/>
            <person name="Silverstein K.A.T."/>
            <person name="Beckman K.B."/>
            <person name="Gohl D.M."/>
        </authorList>
    </citation>
    <scope>NUCLEOTIDE SEQUENCE</scope>
    <source>
        <strain evidence="1">Duluth1</strain>
        <tissue evidence="1">Whole animal</tissue>
    </source>
</reference>
<sequence>MENIKPYLTTPVNQHITNSHHAHLGNHIFRFFSQWQFQRKQKFAKVTPEDSYPPPQCVDEPNVVYRSRMKMSDQVLDSIFSKGSEYRRNEYGDERLPYLVSRNEPRS</sequence>
<evidence type="ECO:0000313" key="2">
    <source>
        <dbReference type="Proteomes" id="UP000828390"/>
    </source>
</evidence>
<dbReference type="AlphaFoldDB" id="A0A9D4IGZ9"/>
<name>A0A9D4IGZ9_DREPO</name>
<keyword evidence="2" id="KW-1185">Reference proteome</keyword>
<evidence type="ECO:0000313" key="1">
    <source>
        <dbReference type="EMBL" id="KAH3772162.1"/>
    </source>
</evidence>
<dbReference type="EMBL" id="JAIWYP010000009">
    <property type="protein sequence ID" value="KAH3772162.1"/>
    <property type="molecule type" value="Genomic_DNA"/>
</dbReference>
<dbReference type="Proteomes" id="UP000828390">
    <property type="component" value="Unassembled WGS sequence"/>
</dbReference>
<reference evidence="1" key="2">
    <citation type="submission" date="2020-11" db="EMBL/GenBank/DDBJ databases">
        <authorList>
            <person name="McCartney M.A."/>
            <person name="Auch B."/>
            <person name="Kono T."/>
            <person name="Mallez S."/>
            <person name="Becker A."/>
            <person name="Gohl D.M."/>
            <person name="Silverstein K.A.T."/>
            <person name="Koren S."/>
            <person name="Bechman K.B."/>
            <person name="Herman A."/>
            <person name="Abrahante J.E."/>
            <person name="Garbe J."/>
        </authorList>
    </citation>
    <scope>NUCLEOTIDE SEQUENCE</scope>
    <source>
        <strain evidence="1">Duluth1</strain>
        <tissue evidence="1">Whole animal</tissue>
    </source>
</reference>
<protein>
    <submittedName>
        <fullName evidence="1">Uncharacterized protein</fullName>
    </submittedName>
</protein>
<gene>
    <name evidence="1" type="ORF">DPMN_173499</name>
</gene>
<proteinExistence type="predicted"/>